<dbReference type="AlphaFoldDB" id="A0A8B7XJK6"/>
<feature type="compositionally biased region" description="Basic and acidic residues" evidence="10">
    <location>
        <begin position="209"/>
        <end position="227"/>
    </location>
</feature>
<feature type="region of interest" description="Disordered" evidence="10">
    <location>
        <begin position="438"/>
        <end position="483"/>
    </location>
</feature>
<dbReference type="RefSeq" id="XP_022080971.1">
    <property type="nucleotide sequence ID" value="XM_022225279.1"/>
</dbReference>
<dbReference type="GeneID" id="110974000"/>
<dbReference type="RefSeq" id="XP_022080975.1">
    <property type="nucleotide sequence ID" value="XM_022225283.1"/>
</dbReference>
<evidence type="ECO:0000313" key="17">
    <source>
        <dbReference type="RefSeq" id="XP_022080974.1"/>
    </source>
</evidence>
<keyword evidence="14" id="KW-1185">Reference proteome</keyword>
<dbReference type="InterPro" id="IPR045116">
    <property type="entry name" value="Clp1/Grc3"/>
</dbReference>
<dbReference type="Pfam" id="PF25467">
    <property type="entry name" value="NOL9_C"/>
    <property type="match status" value="1"/>
</dbReference>
<evidence type="ECO:0000313" key="15">
    <source>
        <dbReference type="RefSeq" id="XP_022080971.1"/>
    </source>
</evidence>
<keyword evidence="7" id="KW-0067">ATP-binding</keyword>
<evidence type="ECO:0000313" key="16">
    <source>
        <dbReference type="RefSeq" id="XP_022080972.1"/>
    </source>
</evidence>
<dbReference type="GO" id="GO:0051731">
    <property type="term" value="F:polynucleotide 5'-hydroxyl-kinase activity"/>
    <property type="evidence" value="ECO:0007669"/>
    <property type="project" value="InterPro"/>
</dbReference>
<reference evidence="15 16" key="1">
    <citation type="submission" date="2025-04" db="UniProtKB">
        <authorList>
            <consortium name="RefSeq"/>
        </authorList>
    </citation>
    <scope>IDENTIFICATION</scope>
</reference>
<dbReference type="OrthoDB" id="2405412at2759"/>
<dbReference type="InterPro" id="IPR032319">
    <property type="entry name" value="CLP1_P"/>
</dbReference>
<feature type="domain" description="Clp1 P-loop" evidence="11">
    <location>
        <begin position="696"/>
        <end position="829"/>
    </location>
</feature>
<comment type="similarity">
    <text evidence="2">Belongs to the Clp1 family. NOL9/GRC3 subfamily.</text>
</comment>
<evidence type="ECO:0000256" key="5">
    <source>
        <dbReference type="ARBA" id="ARBA00022741"/>
    </source>
</evidence>
<dbReference type="KEGG" id="aplc:110974000"/>
<evidence type="ECO:0000256" key="9">
    <source>
        <dbReference type="ARBA" id="ARBA00071212"/>
    </source>
</evidence>
<sequence>MGKTARKRTPQKRSSGDRIALAHQPQSNVRKAKLAPVAKRQKVSKAVKRGAAALVKGHQVSQAGGRRLRPGLPETILREGKEVVIHRVTPAKKACCAAEVRTRKQRKHARTSMTGTPSESVARQDNPKWPAECIWEVNASSSETDGTTSVSISPTGHRKDTVSGTAGASGKTAVHESPSITVVDLGQDFKSGIQRTVSLTPPSKVSRNKNREGNSRSQCHELDKHPDITNVWTSLEGDVRQGSKPRSPPCEEKPMQSVFVVDLGNQSHDNFHRRSPSPSENSKGKHSARSTTSSASPETSSPVFRRGKTGQDTGSGKKCLSKKQKKKTSAEKVVKKLKTGKHLKADSSSEKVVELVSAPVKETPKKKKKKDKDREGTPLKGSVKLFEEEIQLKERGSEFQDEGAHSDGVGAKVESNRLPSGEDSLASCLSEPALDVTTEASGEVEDDDGPSPETENHINEGEGVNDGSPGDYPMEQDVQSAKDDNKQSYRILKLLNSEQCLLLLRYPGKFSFHGHVLLRSLHGCITVLGFTISDSTDHAFHPLYSPNSSCALCVETLPSGRGKAGGSAARTLMESLEAFLAAEDERDLSASLQGLEEEFTVALVLKKMSEDHSVTYVERFPGFGNLFSSPEPRQYTQREESWTSNLAAAAAVGIRPTTPSTPGAVFDTLPGYRAVADSISGWLRATDATAVVLVCGWKNSGKSMLCRYLSNSLIASMESLCYLECDMAQTEFTAPGLLSLQHISQPLLGPPFTHSRKAEMMCFYGDVNVRGDPESYLRMIQYLFQQYQTRHPDKPLIINTMGWMQGLGLQLLMDIARITRPTHIVQLWSGSQPRLVPRLTLDFLGKAEGWRHHQAEGRGGRDQSGAEAICPEILQVDAPNLGDQAGTKYKASDHRTMALLASLSNLQPSPLPLMPVALSSLTPLVLPWKAVAVHVTSGHVAPRHIMYALNGSIVGLCCADPSKMRSLSVGLPRVFDSTPVCQCLGLGIIRGIDPVQKVFYILTGVSQDALQMVNTLLKGSLTLPQPLLTQGHRITDVPYISREFSSVVVGSSAIKVRRNIKQRGR</sequence>
<keyword evidence="6" id="KW-0418">Kinase</keyword>
<dbReference type="PANTHER" id="PTHR12755:SF3">
    <property type="entry name" value="POLYNUCLEOTIDE 5'-HYDROXYL-KINASE NOL9"/>
    <property type="match status" value="1"/>
</dbReference>
<accession>A0A8B7XJK6</accession>
<dbReference type="PANTHER" id="PTHR12755">
    <property type="entry name" value="CLEAVAGE/POLYADENYLATION FACTOR IA SUBUNIT CLP1P"/>
    <property type="match status" value="1"/>
</dbReference>
<dbReference type="Pfam" id="PF24419">
    <property type="entry name" value="Cupin_NOL9"/>
    <property type="match status" value="1"/>
</dbReference>
<evidence type="ECO:0000256" key="1">
    <source>
        <dbReference type="ARBA" id="ARBA00004604"/>
    </source>
</evidence>
<feature type="region of interest" description="Disordered" evidence="10">
    <location>
        <begin position="1"/>
        <end position="41"/>
    </location>
</feature>
<dbReference type="InterPro" id="IPR027417">
    <property type="entry name" value="P-loop_NTPase"/>
</dbReference>
<keyword evidence="8" id="KW-0539">Nucleus</keyword>
<dbReference type="Proteomes" id="UP000694845">
    <property type="component" value="Unplaced"/>
</dbReference>
<evidence type="ECO:0000313" key="18">
    <source>
        <dbReference type="RefSeq" id="XP_022080975.1"/>
    </source>
</evidence>
<dbReference type="Pfam" id="PF16575">
    <property type="entry name" value="CLP1_P"/>
    <property type="match status" value="1"/>
</dbReference>
<feature type="compositionally biased region" description="Basic residues" evidence="10">
    <location>
        <begin position="1"/>
        <end position="11"/>
    </location>
</feature>
<dbReference type="Gene3D" id="3.40.50.300">
    <property type="entry name" value="P-loop containing nucleotide triphosphate hydrolases"/>
    <property type="match status" value="1"/>
</dbReference>
<evidence type="ECO:0000313" key="14">
    <source>
        <dbReference type="Proteomes" id="UP000694845"/>
    </source>
</evidence>
<dbReference type="RefSeq" id="XP_022080974.1">
    <property type="nucleotide sequence ID" value="XM_022225282.1"/>
</dbReference>
<evidence type="ECO:0000256" key="8">
    <source>
        <dbReference type="ARBA" id="ARBA00023242"/>
    </source>
</evidence>
<feature type="compositionally biased region" description="Basic and acidic residues" evidence="10">
    <location>
        <begin position="385"/>
        <end position="405"/>
    </location>
</feature>
<feature type="region of interest" description="Disordered" evidence="10">
    <location>
        <begin position="99"/>
        <end position="176"/>
    </location>
</feature>
<keyword evidence="4" id="KW-0808">Transferase</keyword>
<feature type="compositionally biased region" description="Polar residues" evidence="10">
    <location>
        <begin position="138"/>
        <end position="154"/>
    </location>
</feature>
<gene>
    <name evidence="15 16 17 18" type="primary">LOC110974000</name>
</gene>
<protein>
    <recommendedName>
        <fullName evidence="9">Polynucleotide 5'-hydroxyl-kinase NOL9</fullName>
    </recommendedName>
</protein>
<feature type="compositionally biased region" description="Polar residues" evidence="10">
    <location>
        <begin position="111"/>
        <end position="123"/>
    </location>
</feature>
<dbReference type="RefSeq" id="XP_022080972.1">
    <property type="nucleotide sequence ID" value="XM_022225280.1"/>
</dbReference>
<dbReference type="GO" id="GO:0005524">
    <property type="term" value="F:ATP binding"/>
    <property type="evidence" value="ECO:0007669"/>
    <property type="project" value="UniProtKB-KW"/>
</dbReference>
<feature type="compositionally biased region" description="Basic and acidic residues" evidence="10">
    <location>
        <begin position="343"/>
        <end position="353"/>
    </location>
</feature>
<feature type="region of interest" description="Disordered" evidence="10">
    <location>
        <begin position="199"/>
        <end position="425"/>
    </location>
</feature>
<dbReference type="InterPro" id="IPR057573">
    <property type="entry name" value="NOL9_N"/>
</dbReference>
<name>A0A8B7XJK6_ACAPL</name>
<feature type="domain" description="NOL9 N-terminal" evidence="12">
    <location>
        <begin position="492"/>
        <end position="632"/>
    </location>
</feature>
<feature type="domain" description="NOL9 C-terminal" evidence="13">
    <location>
        <begin position="922"/>
        <end position="1024"/>
    </location>
</feature>
<evidence type="ECO:0000259" key="11">
    <source>
        <dbReference type="Pfam" id="PF16575"/>
    </source>
</evidence>
<evidence type="ECO:0000256" key="4">
    <source>
        <dbReference type="ARBA" id="ARBA00022679"/>
    </source>
</evidence>
<comment type="subcellular location">
    <subcellularLocation>
        <location evidence="1">Nucleus</location>
        <location evidence="1">Nucleolus</location>
    </subcellularLocation>
</comment>
<organism evidence="14 17">
    <name type="scientific">Acanthaster planci</name>
    <name type="common">Crown-of-thorns starfish</name>
    <dbReference type="NCBI Taxonomy" id="133434"/>
    <lineage>
        <taxon>Eukaryota</taxon>
        <taxon>Metazoa</taxon>
        <taxon>Echinodermata</taxon>
        <taxon>Eleutherozoa</taxon>
        <taxon>Asterozoa</taxon>
        <taxon>Asteroidea</taxon>
        <taxon>Valvatacea</taxon>
        <taxon>Valvatida</taxon>
        <taxon>Acanthasteridae</taxon>
        <taxon>Acanthaster</taxon>
    </lineage>
</organism>
<dbReference type="GO" id="GO:0005730">
    <property type="term" value="C:nucleolus"/>
    <property type="evidence" value="ECO:0007669"/>
    <property type="project" value="UniProtKB-SubCell"/>
</dbReference>
<evidence type="ECO:0000259" key="13">
    <source>
        <dbReference type="Pfam" id="PF25467"/>
    </source>
</evidence>
<dbReference type="GO" id="GO:0000448">
    <property type="term" value="P:cleavage in ITS2 between 5.8S rRNA and LSU-rRNA of tricistronic rRNA transcript (SSU-rRNA, 5.8S rRNA, LSU-rRNA)"/>
    <property type="evidence" value="ECO:0007669"/>
    <property type="project" value="TreeGrafter"/>
</dbReference>
<dbReference type="InterPro" id="IPR057570">
    <property type="entry name" value="NOL9_C"/>
</dbReference>
<evidence type="ECO:0000256" key="2">
    <source>
        <dbReference type="ARBA" id="ARBA00011003"/>
    </source>
</evidence>
<feature type="compositionally biased region" description="Low complexity" evidence="10">
    <location>
        <begin position="289"/>
        <end position="302"/>
    </location>
</feature>
<evidence type="ECO:0000256" key="6">
    <source>
        <dbReference type="ARBA" id="ARBA00022777"/>
    </source>
</evidence>
<keyword evidence="3" id="KW-0698">rRNA processing</keyword>
<evidence type="ECO:0000256" key="10">
    <source>
        <dbReference type="SAM" id="MobiDB-lite"/>
    </source>
</evidence>
<dbReference type="OMA" id="YLECDMA"/>
<keyword evidence="5" id="KW-0547">Nucleotide-binding</keyword>
<proteinExistence type="inferred from homology"/>
<evidence type="ECO:0000256" key="3">
    <source>
        <dbReference type="ARBA" id="ARBA00022552"/>
    </source>
</evidence>
<evidence type="ECO:0000259" key="12">
    <source>
        <dbReference type="Pfam" id="PF24419"/>
    </source>
</evidence>
<evidence type="ECO:0000256" key="7">
    <source>
        <dbReference type="ARBA" id="ARBA00022840"/>
    </source>
</evidence>